<dbReference type="EMBL" id="GBRH01194720">
    <property type="protein sequence ID" value="JAE03176.1"/>
    <property type="molecule type" value="Transcribed_RNA"/>
</dbReference>
<proteinExistence type="predicted"/>
<name>A0A0A9EZ87_ARUDO</name>
<accession>A0A0A9EZ87</accession>
<organism evidence="1">
    <name type="scientific">Arundo donax</name>
    <name type="common">Giant reed</name>
    <name type="synonym">Donax arundinaceus</name>
    <dbReference type="NCBI Taxonomy" id="35708"/>
    <lineage>
        <taxon>Eukaryota</taxon>
        <taxon>Viridiplantae</taxon>
        <taxon>Streptophyta</taxon>
        <taxon>Embryophyta</taxon>
        <taxon>Tracheophyta</taxon>
        <taxon>Spermatophyta</taxon>
        <taxon>Magnoliopsida</taxon>
        <taxon>Liliopsida</taxon>
        <taxon>Poales</taxon>
        <taxon>Poaceae</taxon>
        <taxon>PACMAD clade</taxon>
        <taxon>Arundinoideae</taxon>
        <taxon>Arundineae</taxon>
        <taxon>Arundo</taxon>
    </lineage>
</organism>
<reference evidence="1" key="1">
    <citation type="submission" date="2014-09" db="EMBL/GenBank/DDBJ databases">
        <authorList>
            <person name="Magalhaes I.L.F."/>
            <person name="Oliveira U."/>
            <person name="Santos F.R."/>
            <person name="Vidigal T.H.D.A."/>
            <person name="Brescovit A.D."/>
            <person name="Santos A.J."/>
        </authorList>
    </citation>
    <scope>NUCLEOTIDE SEQUENCE</scope>
    <source>
        <tissue evidence="1">Shoot tissue taken approximately 20 cm above the soil surface</tissue>
    </source>
</reference>
<evidence type="ECO:0000313" key="1">
    <source>
        <dbReference type="EMBL" id="JAE03176.1"/>
    </source>
</evidence>
<reference evidence="1" key="2">
    <citation type="journal article" date="2015" name="Data Brief">
        <title>Shoot transcriptome of the giant reed, Arundo donax.</title>
        <authorList>
            <person name="Barrero R.A."/>
            <person name="Guerrero F.D."/>
            <person name="Moolhuijzen P."/>
            <person name="Goolsby J.A."/>
            <person name="Tidwell J."/>
            <person name="Bellgard S.E."/>
            <person name="Bellgard M.I."/>
        </authorList>
    </citation>
    <scope>NUCLEOTIDE SEQUENCE</scope>
    <source>
        <tissue evidence="1">Shoot tissue taken approximately 20 cm above the soil surface</tissue>
    </source>
</reference>
<dbReference type="AlphaFoldDB" id="A0A0A9EZ87"/>
<sequence>MPMTSRSTSLVAYRADRD</sequence>
<protein>
    <submittedName>
        <fullName evidence="1">Uncharacterized protein</fullName>
    </submittedName>
</protein>